<dbReference type="GO" id="GO:0005525">
    <property type="term" value="F:GTP binding"/>
    <property type="evidence" value="ECO:0007669"/>
    <property type="project" value="UniProtKB-KW"/>
</dbReference>
<dbReference type="SUPFAM" id="SSF55307">
    <property type="entry name" value="Tubulin C-terminal domain-like"/>
    <property type="match status" value="1"/>
</dbReference>
<dbReference type="EMBL" id="MWDB01000004">
    <property type="protein sequence ID" value="OQB42304.1"/>
    <property type="molecule type" value="Genomic_DNA"/>
</dbReference>
<accession>A0A1V5ZR64</accession>
<protein>
    <submittedName>
        <fullName evidence="3">Cell division protein FtsZ</fullName>
    </submittedName>
</protein>
<proteinExistence type="predicted"/>
<keyword evidence="3" id="KW-0132">Cell division</keyword>
<evidence type="ECO:0000256" key="1">
    <source>
        <dbReference type="ARBA" id="ARBA00022741"/>
    </source>
</evidence>
<evidence type="ECO:0000256" key="2">
    <source>
        <dbReference type="ARBA" id="ARBA00023134"/>
    </source>
</evidence>
<gene>
    <name evidence="3" type="ORF">BWY04_00370</name>
</gene>
<reference evidence="3" key="1">
    <citation type="submission" date="2017-02" db="EMBL/GenBank/DDBJ databases">
        <title>Delving into the versatile metabolic prowess of the omnipresent phylum Bacteroidetes.</title>
        <authorList>
            <person name="Nobu M.K."/>
            <person name="Mei R."/>
            <person name="Narihiro T."/>
            <person name="Kuroda K."/>
            <person name="Liu W.-T."/>
        </authorList>
    </citation>
    <scope>NUCLEOTIDE SEQUENCE</scope>
    <source>
        <strain evidence="3">ADurb.Bin160</strain>
    </source>
</reference>
<dbReference type="InterPro" id="IPR037103">
    <property type="entry name" value="Tubulin/FtsZ-like_C"/>
</dbReference>
<dbReference type="Proteomes" id="UP000485621">
    <property type="component" value="Unassembled WGS sequence"/>
</dbReference>
<organism evidence="3">
    <name type="scientific">candidate division CPR1 bacterium ADurb.Bin160</name>
    <dbReference type="NCBI Taxonomy" id="1852826"/>
    <lineage>
        <taxon>Bacteria</taxon>
        <taxon>candidate division CPR1</taxon>
    </lineage>
</organism>
<comment type="caution">
    <text evidence="3">The sequence shown here is derived from an EMBL/GenBank/DDBJ whole genome shotgun (WGS) entry which is preliminary data.</text>
</comment>
<dbReference type="Gene3D" id="3.30.1330.20">
    <property type="entry name" value="Tubulin/FtsZ, C-terminal domain"/>
    <property type="match status" value="1"/>
</dbReference>
<dbReference type="GO" id="GO:0051301">
    <property type="term" value="P:cell division"/>
    <property type="evidence" value="ECO:0007669"/>
    <property type="project" value="UniProtKB-KW"/>
</dbReference>
<keyword evidence="1" id="KW-0547">Nucleotide-binding</keyword>
<dbReference type="AlphaFoldDB" id="A0A1V5ZR64"/>
<dbReference type="InterPro" id="IPR008280">
    <property type="entry name" value="Tub_FtsZ_C"/>
</dbReference>
<name>A0A1V5ZR64_9BACT</name>
<keyword evidence="2" id="KW-0342">GTP-binding</keyword>
<evidence type="ECO:0000313" key="3">
    <source>
        <dbReference type="EMBL" id="OQB42304.1"/>
    </source>
</evidence>
<keyword evidence="3" id="KW-0131">Cell cycle</keyword>
<sequence>MIWGMSLDESMEDEVQVTIIATGFEEQSKDPIIKSPNRDML</sequence>